<organism evidence="2 3">
    <name type="scientific">Nitrobacter vulgaris</name>
    <dbReference type="NCBI Taxonomy" id="29421"/>
    <lineage>
        <taxon>Bacteria</taxon>
        <taxon>Pseudomonadati</taxon>
        <taxon>Pseudomonadota</taxon>
        <taxon>Alphaproteobacteria</taxon>
        <taxon>Hyphomicrobiales</taxon>
        <taxon>Nitrobacteraceae</taxon>
        <taxon>Nitrobacter</taxon>
    </lineage>
</organism>
<comment type="caution">
    <text evidence="2">The sequence shown here is derived from an EMBL/GenBank/DDBJ whole genome shotgun (WGS) entry which is preliminary data.</text>
</comment>
<dbReference type="OrthoDB" id="7364180at2"/>
<name>A0A1V4I2I3_NITVU</name>
<dbReference type="EMBL" id="MWPQ01000004">
    <property type="protein sequence ID" value="OPH84431.1"/>
    <property type="molecule type" value="Genomic_DNA"/>
</dbReference>
<dbReference type="SUPFAM" id="SSF46955">
    <property type="entry name" value="Putative DNA-binding domain"/>
    <property type="match status" value="1"/>
</dbReference>
<dbReference type="InterPro" id="IPR041657">
    <property type="entry name" value="HTH_17"/>
</dbReference>
<reference evidence="2 3" key="1">
    <citation type="submission" date="2017-02" db="EMBL/GenBank/DDBJ databases">
        <title>Genome sequence of the nitrite-oxidizing bacterium Nitrobacter vulgaris strain Ab1.</title>
        <authorList>
            <person name="Mellbye B.L."/>
            <person name="Davis E.W."/>
            <person name="Spieck E."/>
            <person name="Chang J.H."/>
            <person name="Bottomley P.J."/>
            <person name="Sayavedra-Soto L.A."/>
        </authorList>
    </citation>
    <scope>NUCLEOTIDE SEQUENCE [LARGE SCALE GENOMIC DNA]</scope>
    <source>
        <strain evidence="2 3">Ab1</strain>
    </source>
</reference>
<dbReference type="Pfam" id="PF12728">
    <property type="entry name" value="HTH_17"/>
    <property type="match status" value="1"/>
</dbReference>
<dbReference type="AlphaFoldDB" id="A0A1V4I2I3"/>
<dbReference type="InterPro" id="IPR009061">
    <property type="entry name" value="DNA-bd_dom_put_sf"/>
</dbReference>
<dbReference type="STRING" id="29421.B2M20_01440"/>
<sequence>MNLLSINDAAALTGLSRSTLAKRRCNGSGPAFFKLGRVIKYDRADVDAWILSQRRRSTWAANENVRQPNAA</sequence>
<gene>
    <name evidence="2" type="ORF">B2M20_01440</name>
</gene>
<accession>A0A1V4I2I3</accession>
<evidence type="ECO:0000313" key="2">
    <source>
        <dbReference type="EMBL" id="OPH84431.1"/>
    </source>
</evidence>
<keyword evidence="3" id="KW-1185">Reference proteome</keyword>
<evidence type="ECO:0000313" key="3">
    <source>
        <dbReference type="Proteomes" id="UP000189940"/>
    </source>
</evidence>
<protein>
    <recommendedName>
        <fullName evidence="1">Helix-turn-helix domain-containing protein</fullName>
    </recommendedName>
</protein>
<dbReference type="RefSeq" id="WP_079445326.1">
    <property type="nucleotide sequence ID" value="NZ_MWPQ01000004.1"/>
</dbReference>
<proteinExistence type="predicted"/>
<evidence type="ECO:0000259" key="1">
    <source>
        <dbReference type="Pfam" id="PF12728"/>
    </source>
</evidence>
<dbReference type="Proteomes" id="UP000189940">
    <property type="component" value="Unassembled WGS sequence"/>
</dbReference>
<feature type="domain" description="Helix-turn-helix" evidence="1">
    <location>
        <begin position="3"/>
        <end position="54"/>
    </location>
</feature>